<evidence type="ECO:0000313" key="7">
    <source>
        <dbReference type="Proteomes" id="UP000249547"/>
    </source>
</evidence>
<dbReference type="GO" id="GO:0005524">
    <property type="term" value="F:ATP binding"/>
    <property type="evidence" value="ECO:0007669"/>
    <property type="project" value="UniProtKB-KW"/>
</dbReference>
<dbReference type="RefSeq" id="WP_111596665.1">
    <property type="nucleotide sequence ID" value="NZ_QLLL01000002.1"/>
</dbReference>
<dbReference type="PANTHER" id="PTHR43335:SF4">
    <property type="entry name" value="ABC TRANSPORTER, ATP-BINDING PROTEIN"/>
    <property type="match status" value="1"/>
</dbReference>
<dbReference type="Pfam" id="PF00005">
    <property type="entry name" value="ABC_tran"/>
    <property type="match status" value="1"/>
</dbReference>
<comment type="similarity">
    <text evidence="1">Belongs to the ABC transporter superfamily.</text>
</comment>
<evidence type="ECO:0000313" key="6">
    <source>
        <dbReference type="EMBL" id="RAJ08520.1"/>
    </source>
</evidence>
<dbReference type="GO" id="GO:0016887">
    <property type="term" value="F:ATP hydrolysis activity"/>
    <property type="evidence" value="ECO:0007669"/>
    <property type="project" value="InterPro"/>
</dbReference>
<name>A0A327QVU8_9BACT</name>
<proteinExistence type="inferred from homology"/>
<dbReference type="PROSITE" id="PS50893">
    <property type="entry name" value="ABC_TRANSPORTER_2"/>
    <property type="match status" value="1"/>
</dbReference>
<dbReference type="SUPFAM" id="SSF52540">
    <property type="entry name" value="P-loop containing nucleoside triphosphate hydrolases"/>
    <property type="match status" value="1"/>
</dbReference>
<dbReference type="PROSITE" id="PS00211">
    <property type="entry name" value="ABC_TRANSPORTER_1"/>
    <property type="match status" value="1"/>
</dbReference>
<evidence type="ECO:0000256" key="4">
    <source>
        <dbReference type="ARBA" id="ARBA00022840"/>
    </source>
</evidence>
<gene>
    <name evidence="6" type="ORF">LX64_01173</name>
</gene>
<keyword evidence="4 6" id="KW-0067">ATP-binding</keyword>
<evidence type="ECO:0000256" key="1">
    <source>
        <dbReference type="ARBA" id="ARBA00005417"/>
    </source>
</evidence>
<keyword evidence="3" id="KW-0547">Nucleotide-binding</keyword>
<dbReference type="EMBL" id="QLLL01000002">
    <property type="protein sequence ID" value="RAJ08520.1"/>
    <property type="molecule type" value="Genomic_DNA"/>
</dbReference>
<dbReference type="InterPro" id="IPR027417">
    <property type="entry name" value="P-loop_NTPase"/>
</dbReference>
<evidence type="ECO:0000256" key="2">
    <source>
        <dbReference type="ARBA" id="ARBA00022448"/>
    </source>
</evidence>
<evidence type="ECO:0000259" key="5">
    <source>
        <dbReference type="PROSITE" id="PS50893"/>
    </source>
</evidence>
<protein>
    <submittedName>
        <fullName evidence="6">ABC-2 type transport system ATP-binding protein</fullName>
    </submittedName>
</protein>
<accession>A0A327QVU8</accession>
<evidence type="ECO:0000256" key="3">
    <source>
        <dbReference type="ARBA" id="ARBA00022741"/>
    </source>
</evidence>
<dbReference type="Gene3D" id="3.40.50.300">
    <property type="entry name" value="P-loop containing nucleotide triphosphate hydrolases"/>
    <property type="match status" value="1"/>
</dbReference>
<dbReference type="SMART" id="SM00382">
    <property type="entry name" value="AAA"/>
    <property type="match status" value="1"/>
</dbReference>
<keyword evidence="2" id="KW-0813">Transport</keyword>
<dbReference type="CDD" id="cd03268">
    <property type="entry name" value="ABC_BcrA_bacitracin_resist"/>
    <property type="match status" value="1"/>
</dbReference>
<reference evidence="6 7" key="1">
    <citation type="submission" date="2018-06" db="EMBL/GenBank/DDBJ databases">
        <title>Genomic Encyclopedia of Archaeal and Bacterial Type Strains, Phase II (KMG-II): from individual species to whole genera.</title>
        <authorList>
            <person name="Goeker M."/>
        </authorList>
    </citation>
    <scope>NUCLEOTIDE SEQUENCE [LARGE SCALE GENOMIC DNA]</scope>
    <source>
        <strain evidence="6 7">DSM 23857</strain>
    </source>
</reference>
<dbReference type="InterPro" id="IPR003439">
    <property type="entry name" value="ABC_transporter-like_ATP-bd"/>
</dbReference>
<feature type="domain" description="ABC transporter" evidence="5">
    <location>
        <begin position="6"/>
        <end position="233"/>
    </location>
</feature>
<dbReference type="Proteomes" id="UP000249547">
    <property type="component" value="Unassembled WGS sequence"/>
</dbReference>
<comment type="caution">
    <text evidence="6">The sequence shown here is derived from an EMBL/GenBank/DDBJ whole genome shotgun (WGS) entry which is preliminary data.</text>
</comment>
<dbReference type="PANTHER" id="PTHR43335">
    <property type="entry name" value="ABC TRANSPORTER, ATP-BINDING PROTEIN"/>
    <property type="match status" value="1"/>
</dbReference>
<dbReference type="InterPro" id="IPR017871">
    <property type="entry name" value="ABC_transporter-like_CS"/>
</dbReference>
<dbReference type="AlphaFoldDB" id="A0A327QVU8"/>
<dbReference type="OrthoDB" id="9785229at2"/>
<dbReference type="InterPro" id="IPR003593">
    <property type="entry name" value="AAA+_ATPase"/>
</dbReference>
<keyword evidence="7" id="KW-1185">Reference proteome</keyword>
<organism evidence="6 7">
    <name type="scientific">Chitinophaga skermanii</name>
    <dbReference type="NCBI Taxonomy" id="331697"/>
    <lineage>
        <taxon>Bacteria</taxon>
        <taxon>Pseudomonadati</taxon>
        <taxon>Bacteroidota</taxon>
        <taxon>Chitinophagia</taxon>
        <taxon>Chitinophagales</taxon>
        <taxon>Chitinophagaceae</taxon>
        <taxon>Chitinophaga</taxon>
    </lineage>
</organism>
<sequence>MDQPVIQTLQLDHQFGKHKVLQQVSLNMPKGSIYGFLGPNGAGKTTTIRLLLGLLKPTQGEVLLFNESLSTHRIPMLQKIGSLIEMPSLYLHLTGRENLRNACILRNIPYAKIDEVLALVRLTKDANRKVKEYSLGMKQRLGLAIALLPDPSLLILDEPTNGLDPNGIIEMRELLKQLNRERGISIFISSHLLSEMEKVATHIGIIHHGRMMFQGTLQELQSLKVNGAYLQVDCSDQERAVQIFTRESGLVMLNGSGFKLPYQSKEHVAQLIQTLVREKIDVYQVQVNGNDLENLFLYLTEKQAS</sequence>